<dbReference type="AlphaFoldDB" id="A0A8T0MKR9"/>
<gene>
    <name evidence="2" type="ORF">PVAP13_9NG117373</name>
</gene>
<reference evidence="2" key="1">
    <citation type="submission" date="2020-05" db="EMBL/GenBank/DDBJ databases">
        <title>WGS assembly of Panicum virgatum.</title>
        <authorList>
            <person name="Lovell J.T."/>
            <person name="Jenkins J."/>
            <person name="Shu S."/>
            <person name="Juenger T.E."/>
            <person name="Schmutz J."/>
        </authorList>
    </citation>
    <scope>NUCLEOTIDE SEQUENCE</scope>
    <source>
        <strain evidence="2">AP13</strain>
    </source>
</reference>
<dbReference type="EMBL" id="CM029054">
    <property type="protein sequence ID" value="KAG2537348.1"/>
    <property type="molecule type" value="Genomic_DNA"/>
</dbReference>
<sequence>MYRRRPPHRQPLLIRARLTGGHGLLVDSTTPARCLSPTYRLLLSVFFEAPPPPVRHTHPIRHRCHRSTSPTPPVHRLLQPSDTGVPDSAVPAAPVRPWLRPLLPAPHPVLCSGEAMAAKPLVPRSSTPHGPSGDQGSAGDGDEDPFRPVKHFGAEAGNADRGSGRGQGSLPQPRPAPLPP</sequence>
<feature type="region of interest" description="Disordered" evidence="1">
    <location>
        <begin position="121"/>
        <end position="180"/>
    </location>
</feature>
<dbReference type="Proteomes" id="UP000823388">
    <property type="component" value="Chromosome 9N"/>
</dbReference>
<protein>
    <submittedName>
        <fullName evidence="2">Uncharacterized protein</fullName>
    </submittedName>
</protein>
<evidence type="ECO:0000313" key="2">
    <source>
        <dbReference type="EMBL" id="KAG2537348.1"/>
    </source>
</evidence>
<evidence type="ECO:0000313" key="3">
    <source>
        <dbReference type="Proteomes" id="UP000823388"/>
    </source>
</evidence>
<keyword evidence="3" id="KW-1185">Reference proteome</keyword>
<comment type="caution">
    <text evidence="2">The sequence shown here is derived from an EMBL/GenBank/DDBJ whole genome shotgun (WGS) entry which is preliminary data.</text>
</comment>
<accession>A0A8T0MKR9</accession>
<name>A0A8T0MKR9_PANVG</name>
<proteinExistence type="predicted"/>
<evidence type="ECO:0000256" key="1">
    <source>
        <dbReference type="SAM" id="MobiDB-lite"/>
    </source>
</evidence>
<organism evidence="2 3">
    <name type="scientific">Panicum virgatum</name>
    <name type="common">Blackwell switchgrass</name>
    <dbReference type="NCBI Taxonomy" id="38727"/>
    <lineage>
        <taxon>Eukaryota</taxon>
        <taxon>Viridiplantae</taxon>
        <taxon>Streptophyta</taxon>
        <taxon>Embryophyta</taxon>
        <taxon>Tracheophyta</taxon>
        <taxon>Spermatophyta</taxon>
        <taxon>Magnoliopsida</taxon>
        <taxon>Liliopsida</taxon>
        <taxon>Poales</taxon>
        <taxon>Poaceae</taxon>
        <taxon>PACMAD clade</taxon>
        <taxon>Panicoideae</taxon>
        <taxon>Panicodae</taxon>
        <taxon>Paniceae</taxon>
        <taxon>Panicinae</taxon>
        <taxon>Panicum</taxon>
        <taxon>Panicum sect. Hiantes</taxon>
    </lineage>
</organism>